<dbReference type="PIRSF" id="PIRSF003107">
    <property type="entry name" value="PhoU"/>
    <property type="match status" value="1"/>
</dbReference>
<organism evidence="3 4">
    <name type="scientific">Lutispora saccharofermentans</name>
    <dbReference type="NCBI Taxonomy" id="3024236"/>
    <lineage>
        <taxon>Bacteria</taxon>
        <taxon>Bacillati</taxon>
        <taxon>Bacillota</taxon>
        <taxon>Clostridia</taxon>
        <taxon>Lutisporales</taxon>
        <taxon>Lutisporaceae</taxon>
        <taxon>Lutispora</taxon>
    </lineage>
</organism>
<dbReference type="InterPro" id="IPR028366">
    <property type="entry name" value="PhoU"/>
</dbReference>
<reference evidence="3 4" key="1">
    <citation type="submission" date="2021-10" db="EMBL/GenBank/DDBJ databases">
        <title>Lutispora strain m25 sp. nov., a thermophilic, non-spore-forming bacterium isolated from a lab-scale methanogenic bioreactor digesting anaerobic sludge.</title>
        <authorList>
            <person name="El Houari A."/>
            <person name="Mcdonald J."/>
        </authorList>
    </citation>
    <scope>NUCLEOTIDE SEQUENCE [LARGE SCALE GENOMIC DNA]</scope>
    <source>
        <strain evidence="4">m25</strain>
    </source>
</reference>
<keyword evidence="4" id="KW-1185">Reference proteome</keyword>
<dbReference type="Pfam" id="PF01895">
    <property type="entry name" value="PhoU"/>
    <property type="match status" value="2"/>
</dbReference>
<comment type="subunit">
    <text evidence="1">Homodimer.</text>
</comment>
<evidence type="ECO:0000259" key="2">
    <source>
        <dbReference type="Pfam" id="PF01895"/>
    </source>
</evidence>
<gene>
    <name evidence="3" type="primary">phoU</name>
    <name evidence="3" type="ORF">LJD61_00880</name>
</gene>
<comment type="subcellular location">
    <subcellularLocation>
        <location evidence="1">Cytoplasm</location>
    </subcellularLocation>
</comment>
<keyword evidence="1" id="KW-0963">Cytoplasm</keyword>
<dbReference type="PANTHER" id="PTHR42930:SF3">
    <property type="entry name" value="PHOSPHATE-SPECIFIC TRANSPORT SYSTEM ACCESSORY PROTEIN PHOU"/>
    <property type="match status" value="1"/>
</dbReference>
<keyword evidence="1" id="KW-0592">Phosphate transport</keyword>
<evidence type="ECO:0000256" key="1">
    <source>
        <dbReference type="PIRNR" id="PIRNR003107"/>
    </source>
</evidence>
<dbReference type="NCBIfam" id="TIGR02135">
    <property type="entry name" value="phoU_full"/>
    <property type="match status" value="1"/>
</dbReference>
<dbReference type="Proteomes" id="UP001651880">
    <property type="component" value="Unassembled WGS sequence"/>
</dbReference>
<dbReference type="EMBL" id="JAJEKE010000001">
    <property type="protein sequence ID" value="MCQ1528106.1"/>
    <property type="molecule type" value="Genomic_DNA"/>
</dbReference>
<proteinExistence type="inferred from homology"/>
<dbReference type="RefSeq" id="WP_255225611.1">
    <property type="nucleotide sequence ID" value="NZ_JAJEKE010000001.1"/>
</dbReference>
<dbReference type="PANTHER" id="PTHR42930">
    <property type="entry name" value="PHOSPHATE-SPECIFIC TRANSPORT SYSTEM ACCESSORY PROTEIN PHOU"/>
    <property type="match status" value="1"/>
</dbReference>
<dbReference type="InterPro" id="IPR038078">
    <property type="entry name" value="PhoU-like_sf"/>
</dbReference>
<sequence>MTRNYFDNELQELKLDLIRMSSIVEDALSNSINALKRQDTDLAEKVIESDDIVDKMEIAIEDKCLKLIALQQPIAKDLRIIATALKIITDLERIADHAVDIAKITKRLSKEKYIKELIDIPRMAYIVTGMVKDSIDAYVKQDIEKAKEVSKRDDEVDGLHAQIFRELLLLMMEDPKKINQSTYFLFISQYIERIADHVTNICEWTIYGVTGEHIDLNE</sequence>
<evidence type="ECO:0000313" key="4">
    <source>
        <dbReference type="Proteomes" id="UP001651880"/>
    </source>
</evidence>
<comment type="caution">
    <text evidence="3">The sequence shown here is derived from an EMBL/GenBank/DDBJ whole genome shotgun (WGS) entry which is preliminary data.</text>
</comment>
<protein>
    <recommendedName>
        <fullName evidence="1">Phosphate-specific transport system accessory protein PhoU</fullName>
    </recommendedName>
</protein>
<evidence type="ECO:0000313" key="3">
    <source>
        <dbReference type="EMBL" id="MCQ1528106.1"/>
    </source>
</evidence>
<feature type="domain" description="PhoU" evidence="2">
    <location>
        <begin position="17"/>
        <end position="104"/>
    </location>
</feature>
<dbReference type="InterPro" id="IPR026022">
    <property type="entry name" value="PhoU_dom"/>
</dbReference>
<comment type="function">
    <text evidence="1">Plays a role in the regulation of phosphate uptake.</text>
</comment>
<dbReference type="Gene3D" id="1.20.58.220">
    <property type="entry name" value="Phosphate transport system protein phou homolog 2, domain 2"/>
    <property type="match status" value="1"/>
</dbReference>
<dbReference type="SUPFAM" id="SSF109755">
    <property type="entry name" value="PhoU-like"/>
    <property type="match status" value="1"/>
</dbReference>
<keyword evidence="1" id="KW-0813">Transport</keyword>
<comment type="similarity">
    <text evidence="1">Belongs to the PhoU family.</text>
</comment>
<name>A0ABT1NE30_9FIRM</name>
<feature type="domain" description="PhoU" evidence="2">
    <location>
        <begin position="120"/>
        <end position="205"/>
    </location>
</feature>
<accession>A0ABT1NE30</accession>